<dbReference type="PANTHER" id="PTHR43451:SF1">
    <property type="entry name" value="ACETYLTRANSFERASE"/>
    <property type="match status" value="1"/>
</dbReference>
<comment type="caution">
    <text evidence="1">The sequence shown here is derived from an EMBL/GenBank/DDBJ whole genome shotgun (WGS) entry which is preliminary data.</text>
</comment>
<dbReference type="EMBL" id="BTGD01000008">
    <property type="protein sequence ID" value="GMM56214.1"/>
    <property type="molecule type" value="Genomic_DNA"/>
</dbReference>
<organism evidence="1 2">
    <name type="scientific">Maudiozyma humilis</name>
    <name type="common">Sour dough yeast</name>
    <name type="synonym">Kazachstania humilis</name>
    <dbReference type="NCBI Taxonomy" id="51915"/>
    <lineage>
        <taxon>Eukaryota</taxon>
        <taxon>Fungi</taxon>
        <taxon>Dikarya</taxon>
        <taxon>Ascomycota</taxon>
        <taxon>Saccharomycotina</taxon>
        <taxon>Saccharomycetes</taxon>
        <taxon>Saccharomycetales</taxon>
        <taxon>Saccharomycetaceae</taxon>
        <taxon>Maudiozyma</taxon>
    </lineage>
</organism>
<evidence type="ECO:0000313" key="1">
    <source>
        <dbReference type="EMBL" id="GMM56214.1"/>
    </source>
</evidence>
<gene>
    <name evidence="1" type="ORF">DAKH74_028300</name>
</gene>
<keyword evidence="2" id="KW-1185">Reference proteome</keyword>
<evidence type="ECO:0008006" key="3">
    <source>
        <dbReference type="Google" id="ProtNLM"/>
    </source>
</evidence>
<name>A0AAV5RXA5_MAUHU</name>
<dbReference type="AlphaFoldDB" id="A0AAV5RXA5"/>
<evidence type="ECO:0000313" key="2">
    <source>
        <dbReference type="Proteomes" id="UP001377567"/>
    </source>
</evidence>
<sequence>MSVQRIDSIDRAVETLLKAFHKCPSNNFLNSKFCDVPLEAPQEDPELADELTKGVIMYYYNHGAEIVQAGDYDAVAIWTVPGKPVPVDRTKDAKFNEIFIDQSQRMKEQVIPKGMPYYYLFMIGKDLKSGKRGAVRAIFEKYIARAEAEGAALVLEAIAEHAREVYEYFGFRTYLTMNYGRGEVDSEGNVDPNGEGHKAYLMIYLPASKAKL</sequence>
<dbReference type="Proteomes" id="UP001377567">
    <property type="component" value="Unassembled WGS sequence"/>
</dbReference>
<protein>
    <recommendedName>
        <fullName evidence="3">N-acetyltransferase domain-containing protein</fullName>
    </recommendedName>
</protein>
<dbReference type="InterPro" id="IPR052564">
    <property type="entry name" value="N-acetyltrans/Recomb-assoc"/>
</dbReference>
<accession>A0AAV5RXA5</accession>
<proteinExistence type="predicted"/>
<reference evidence="1 2" key="1">
    <citation type="journal article" date="2023" name="Elife">
        <title>Identification of key yeast species and microbe-microbe interactions impacting larval growth of Drosophila in the wild.</title>
        <authorList>
            <person name="Mure A."/>
            <person name="Sugiura Y."/>
            <person name="Maeda R."/>
            <person name="Honda K."/>
            <person name="Sakurai N."/>
            <person name="Takahashi Y."/>
            <person name="Watada M."/>
            <person name="Katoh T."/>
            <person name="Gotoh A."/>
            <person name="Gotoh Y."/>
            <person name="Taniguchi I."/>
            <person name="Nakamura K."/>
            <person name="Hayashi T."/>
            <person name="Katayama T."/>
            <person name="Uemura T."/>
            <person name="Hattori Y."/>
        </authorList>
    </citation>
    <scope>NUCLEOTIDE SEQUENCE [LARGE SCALE GENOMIC DNA]</scope>
    <source>
        <strain evidence="1 2">KH-74</strain>
    </source>
</reference>
<dbReference type="PANTHER" id="PTHR43451">
    <property type="entry name" value="ACETYLTRANSFERASE (GNAT) FAMILY PROTEIN"/>
    <property type="match status" value="1"/>
</dbReference>
<dbReference type="Gene3D" id="3.40.630.30">
    <property type="match status" value="1"/>
</dbReference>